<evidence type="ECO:0000313" key="2">
    <source>
        <dbReference type="EMBL" id="GAH58627.1"/>
    </source>
</evidence>
<name>X1GN74_9ZZZZ</name>
<protein>
    <recommendedName>
        <fullName evidence="1">Endonuclease GajA/Old nuclease/RecF-like AAA domain-containing protein</fullName>
    </recommendedName>
</protein>
<dbReference type="EMBL" id="BARU01021263">
    <property type="protein sequence ID" value="GAH58627.1"/>
    <property type="molecule type" value="Genomic_DNA"/>
</dbReference>
<dbReference type="PANTHER" id="PTHR43581:SF4">
    <property type="entry name" value="ATP_GTP PHOSPHATASE"/>
    <property type="match status" value="1"/>
</dbReference>
<feature type="non-terminal residue" evidence="2">
    <location>
        <position position="241"/>
    </location>
</feature>
<proteinExistence type="predicted"/>
<dbReference type="InterPro" id="IPR051396">
    <property type="entry name" value="Bact_Antivir_Def_Nuclease"/>
</dbReference>
<dbReference type="PANTHER" id="PTHR43581">
    <property type="entry name" value="ATP/GTP PHOSPHATASE"/>
    <property type="match status" value="1"/>
</dbReference>
<organism evidence="2">
    <name type="scientific">marine sediment metagenome</name>
    <dbReference type="NCBI Taxonomy" id="412755"/>
    <lineage>
        <taxon>unclassified sequences</taxon>
        <taxon>metagenomes</taxon>
        <taxon>ecological metagenomes</taxon>
    </lineage>
</organism>
<dbReference type="SUPFAM" id="SSF52540">
    <property type="entry name" value="P-loop containing nucleoside triphosphate hydrolases"/>
    <property type="match status" value="1"/>
</dbReference>
<gene>
    <name evidence="2" type="ORF">S03H2_34814</name>
</gene>
<evidence type="ECO:0000259" key="1">
    <source>
        <dbReference type="Pfam" id="PF13175"/>
    </source>
</evidence>
<dbReference type="Pfam" id="PF13175">
    <property type="entry name" value="AAA_15"/>
    <property type="match status" value="1"/>
</dbReference>
<reference evidence="2" key="1">
    <citation type="journal article" date="2014" name="Front. Microbiol.">
        <title>High frequency of phylogenetically diverse reductive dehalogenase-homologous genes in deep subseafloor sedimentary metagenomes.</title>
        <authorList>
            <person name="Kawai M."/>
            <person name="Futagami T."/>
            <person name="Toyoda A."/>
            <person name="Takaki Y."/>
            <person name="Nishi S."/>
            <person name="Hori S."/>
            <person name="Arai W."/>
            <person name="Tsubouchi T."/>
            <person name="Morono Y."/>
            <person name="Uchiyama I."/>
            <person name="Ito T."/>
            <person name="Fujiyama A."/>
            <person name="Inagaki F."/>
            <person name="Takami H."/>
        </authorList>
    </citation>
    <scope>NUCLEOTIDE SEQUENCE</scope>
    <source>
        <strain evidence="2">Expedition CK06-06</strain>
    </source>
</reference>
<comment type="caution">
    <text evidence="2">The sequence shown here is derived from an EMBL/GenBank/DDBJ whole genome shotgun (WGS) entry which is preliminary data.</text>
</comment>
<sequence length="241" mass="28244">MRTEYKWDRRKNDYSITRSFLNEWKEDLEEIEQAKKNEKAGSITYEMIEPLALYLMDERRDIIDEFKKKTSFWYKLISDPGLNEAEIKKFEETLNTLNLDIIEGSTVLKHILDHLNELYPIISHEKGKAEIFPIPRQLDDLSKGIDIGISTENSQTFSLTRYGMGTRSLATIVLFNAFITLKQKRMQNNKIHPMLAIEEPENHLHPQAQRSIFDLIKNIQGQIIFTTHSPYIIECAKIQQL</sequence>
<dbReference type="InterPro" id="IPR041685">
    <property type="entry name" value="AAA_GajA/Old/RecF-like"/>
</dbReference>
<accession>X1GN74</accession>
<dbReference type="InterPro" id="IPR027417">
    <property type="entry name" value="P-loop_NTPase"/>
</dbReference>
<dbReference type="AlphaFoldDB" id="X1GN74"/>
<dbReference type="Gene3D" id="3.40.50.300">
    <property type="entry name" value="P-loop containing nucleotide triphosphate hydrolases"/>
    <property type="match status" value="1"/>
</dbReference>
<feature type="domain" description="Endonuclease GajA/Old nuclease/RecF-like AAA" evidence="1">
    <location>
        <begin position="26"/>
        <end position="233"/>
    </location>
</feature>